<protein>
    <recommendedName>
        <fullName evidence="9">CD109 antigen</fullName>
    </recommendedName>
</protein>
<evidence type="ECO:0000256" key="3">
    <source>
        <dbReference type="SAM" id="MobiDB-lite"/>
    </source>
</evidence>
<keyword evidence="8" id="KW-1185">Reference proteome</keyword>
<dbReference type="InterPro" id="IPR050473">
    <property type="entry name" value="A2M/Complement_sys"/>
</dbReference>
<dbReference type="InterPro" id="IPR041555">
    <property type="entry name" value="MG3"/>
</dbReference>
<dbReference type="PANTHER" id="PTHR11412">
    <property type="entry name" value="MACROGLOBULIN / COMPLEMENT"/>
    <property type="match status" value="1"/>
</dbReference>
<accession>A0AAE1PAJ7</accession>
<dbReference type="Pfam" id="PF00207">
    <property type="entry name" value="A2M"/>
    <property type="match status" value="1"/>
</dbReference>
<dbReference type="SUPFAM" id="SSF48239">
    <property type="entry name" value="Terpenoid cyclases/Protein prenyltransferases"/>
    <property type="match status" value="1"/>
</dbReference>
<dbReference type="Gene3D" id="2.20.130.20">
    <property type="match status" value="1"/>
</dbReference>
<proteinExistence type="predicted"/>
<dbReference type="SMART" id="SM01359">
    <property type="entry name" value="A2M_N_2"/>
    <property type="match status" value="1"/>
</dbReference>
<evidence type="ECO:0000259" key="4">
    <source>
        <dbReference type="SMART" id="SM01359"/>
    </source>
</evidence>
<dbReference type="SMART" id="SM01360">
    <property type="entry name" value="A2M"/>
    <property type="match status" value="1"/>
</dbReference>
<dbReference type="InterPro" id="IPR036595">
    <property type="entry name" value="A-macroglobulin_rcpt-bd_sf"/>
</dbReference>
<keyword evidence="1 2" id="KW-1015">Disulfide bond</keyword>
<feature type="domain" description="Alpha-2-macroglobulin bait region" evidence="4">
    <location>
        <begin position="588"/>
        <end position="726"/>
    </location>
</feature>
<dbReference type="InterPro" id="IPR013783">
    <property type="entry name" value="Ig-like_fold"/>
</dbReference>
<dbReference type="InterPro" id="IPR009048">
    <property type="entry name" value="A-macroglobulin_rcpt-bd"/>
</dbReference>
<dbReference type="Gene3D" id="2.60.40.1930">
    <property type="match status" value="2"/>
</dbReference>
<feature type="disulfide bond" evidence="2">
    <location>
        <begin position="828"/>
        <end position="843"/>
    </location>
</feature>
<dbReference type="Pfam" id="PF07703">
    <property type="entry name" value="A2M_BRD"/>
    <property type="match status" value="1"/>
</dbReference>
<feature type="region of interest" description="Disordered" evidence="3">
    <location>
        <begin position="1"/>
        <end position="56"/>
    </location>
</feature>
<dbReference type="InterPro" id="IPR002890">
    <property type="entry name" value="MG2"/>
</dbReference>
<dbReference type="PROSITE" id="PS50068">
    <property type="entry name" value="LDLRA_2"/>
    <property type="match status" value="1"/>
</dbReference>
<dbReference type="Pfam" id="PF17791">
    <property type="entry name" value="MG3"/>
    <property type="match status" value="1"/>
</dbReference>
<dbReference type="SUPFAM" id="SSF49410">
    <property type="entry name" value="Alpha-macroglobulin receptor domain"/>
    <property type="match status" value="1"/>
</dbReference>
<evidence type="ECO:0000259" key="6">
    <source>
        <dbReference type="SMART" id="SM01361"/>
    </source>
</evidence>
<feature type="domain" description="Alpha-macroglobulin receptor-binding" evidence="6">
    <location>
        <begin position="1552"/>
        <end position="1653"/>
    </location>
</feature>
<dbReference type="EMBL" id="JAWZYT010002366">
    <property type="protein sequence ID" value="KAK4304873.1"/>
    <property type="molecule type" value="Genomic_DNA"/>
</dbReference>
<dbReference type="Gene3D" id="2.60.40.690">
    <property type="entry name" value="Alpha-macroglobulin, receptor-binding domain"/>
    <property type="match status" value="1"/>
</dbReference>
<dbReference type="Gene3D" id="2.60.40.1940">
    <property type="match status" value="1"/>
</dbReference>
<dbReference type="Pfam" id="PF01835">
    <property type="entry name" value="MG2"/>
    <property type="match status" value="1"/>
</dbReference>
<comment type="caution">
    <text evidence="7">The sequence shown here is derived from an EMBL/GenBank/DDBJ whole genome shotgun (WGS) entry which is preliminary data.</text>
</comment>
<dbReference type="Gene3D" id="2.60.40.2950">
    <property type="match status" value="1"/>
</dbReference>
<dbReference type="Proteomes" id="UP001292094">
    <property type="component" value="Unassembled WGS sequence"/>
</dbReference>
<evidence type="ECO:0000313" key="8">
    <source>
        <dbReference type="Proteomes" id="UP001292094"/>
    </source>
</evidence>
<sequence length="1721" mass="196559">MESVQAYKGCQPSRAIQRSPAGETDASLADDVIVYHDPGTDEASQEVNPPRRIDDDPRIIPYGSDIRWKNVLYNRLRMENRYNHPTHIVVAPQTLRPGSVYRCVVNILNLEHPVDVRASLRKDGIEIATAREEIIKGYPETLLLQIPKTSVSGDYYLRVEGNIPGTIGGSIFFNDTRLHFSTRFLTVLIQTNRPIYTGDQTVRFRIILLTTDLKPYDDPVDVYVLDPDGYVMRRWPSRPTNVGVVSMDFKLPFLPKVGWWAIKALINGQEEYKYIRVEKWYTPHFEVKLFMEKYFLETDEAIKGTVKGEFVNDKMVHGNATVKLYVKNEHLYNWTFVSQKNISPFNAVSNFTFPMVELSRRITKLDQSEVRVEAEVEYTFLKINQTAFSMAKIINSSINCRFLGSPPFIFRPGMPFDASVAVSYHDLQPLSQTKLRNSRLVVKVDAVLESGSRVTAFNIEIPQVNSLEETQEMEFLEKSWQYNKRLESYQADDPNFKPEDFDYDYNFEYETGSRFLTEAELVEKKLQIFLRNQQFQKYREKGVFHFTVHVPDKTARLTLTASYQDDEGSLAGATAQGIAYYSPRKQYIGVEISSKGVTVGEFVVFHVRSNFNMESFNYLIMAKEMILYAGQEVLDRTSRASVKTMSIPVSSAMAPAFRIFVYHITQNYEIISDSLTVPVDGISRHKVKLVINQDKDHSKRSVELGTYSTAGAFYGISGVRNYTYALRGGNELSHASVLHSLHSFTNRTRTLHKMAWRYREGFQPEEVEYYTAGNYGPDSNRTFEFSGLVVFSDASIGVLPGYEENRCNLTEGYSACLTGGCYPTYKHCDGTLDCLDGYDEAECEDSLSDKEENYRINRYSKFSEFYDAIHGDWLWFDINIGHKGHEQSTLELPKVNDPYVLNAFSVSQEYGFGLVPSPQLYNIMPHMYITLEMPDSCRRGEQVGMRIMVFNNLPQEMMILLVLHGADTHRFIAVEDNGVVDFYRPRTLEGDHQHLVSVDPMSSMEVIFPIVATVDQGEIELTVSAITQVGRDQEMTKLIVEPEGATIERHTSTLLDLKNRAVVYEYMDIIVEESFIIPLSIMRRFVAGSPQGHVSLCGDVVGPSFPYGGPVDSMQMLRKELRGTEASAFNFGANLWTLHYLRLTNQLDYVKTRNVFDRLNVELAAIMYRFNSEGAFRMWDTGGPSVWLTAWTTRLLQQAQFQDWENIIYIEPRIISKAVEWLVKWQNPNNGAFMETPFYDRVPLDKKASPHSYGYKHEIPKNISLTAQCLITLEMTINSLQGNVRSQANNARTFAIRYLERELVYIRDPYEMAVVSYALSVANSLEKEVAYNTLDLMKRQENGLIYWSREPIKTNTRVYENNQRNLLQPKFEEKWDSHAVEATSYALLVYLIRNGIDIDQERIVKWLNAMRMHDGGFISTVDTIVAMQALTEYSYQARLRDITDMSVVIEATGEEGRASNKVFISTSNVSSMNIIPVENVWGLVNVVANGAGQAILQLDVSYGVDWNELKKQPPVESFALTIYEDFSKFGNKSHCNIEVCARWINTEESFESSATVIEIEVPTGYVAFQRDLEKSIYSAHVNKTFPSIRDVIGGHGDVFAKKTVWFFDYVPSNETWCFEYTMKRWYPVANLTRIRKATIYEQYQPERFQMVMLNSSVNTLDICEVCGSYQCPYCPVFSSGPTLNLPSLLTLMSSVLLVTLLWQVVPNVSPVTAGSGSRQTG</sequence>
<reference evidence="7" key="1">
    <citation type="submission" date="2023-11" db="EMBL/GenBank/DDBJ databases">
        <title>Genome assemblies of two species of porcelain crab, Petrolisthes cinctipes and Petrolisthes manimaculis (Anomura: Porcellanidae).</title>
        <authorList>
            <person name="Angst P."/>
        </authorList>
    </citation>
    <scope>NUCLEOTIDE SEQUENCE</scope>
    <source>
        <strain evidence="7">PB745_02</strain>
        <tissue evidence="7">Gill</tissue>
    </source>
</reference>
<evidence type="ECO:0000256" key="2">
    <source>
        <dbReference type="PROSITE-ProRule" id="PRU00124"/>
    </source>
</evidence>
<dbReference type="GO" id="GO:0004866">
    <property type="term" value="F:endopeptidase inhibitor activity"/>
    <property type="evidence" value="ECO:0007669"/>
    <property type="project" value="InterPro"/>
</dbReference>
<dbReference type="SMART" id="SM00192">
    <property type="entry name" value="LDLa"/>
    <property type="match status" value="1"/>
</dbReference>
<dbReference type="InterPro" id="IPR036055">
    <property type="entry name" value="LDL_receptor-like_sf"/>
</dbReference>
<dbReference type="PANTHER" id="PTHR11412:SF146">
    <property type="entry name" value="CD109 ANTIGEN"/>
    <property type="match status" value="1"/>
</dbReference>
<dbReference type="Pfam" id="PF07678">
    <property type="entry name" value="TED_complement"/>
    <property type="match status" value="1"/>
</dbReference>
<dbReference type="Gene3D" id="1.50.10.20">
    <property type="match status" value="1"/>
</dbReference>
<dbReference type="InterPro" id="IPR011626">
    <property type="entry name" value="Alpha-macroglobulin_TED"/>
</dbReference>
<evidence type="ECO:0008006" key="9">
    <source>
        <dbReference type="Google" id="ProtNLM"/>
    </source>
</evidence>
<evidence type="ECO:0000259" key="5">
    <source>
        <dbReference type="SMART" id="SM01360"/>
    </source>
</evidence>
<dbReference type="InterPro" id="IPR002172">
    <property type="entry name" value="LDrepeatLR_classA_rpt"/>
</dbReference>
<dbReference type="GO" id="GO:0005615">
    <property type="term" value="C:extracellular space"/>
    <property type="evidence" value="ECO:0007669"/>
    <property type="project" value="InterPro"/>
</dbReference>
<evidence type="ECO:0000256" key="1">
    <source>
        <dbReference type="ARBA" id="ARBA00023157"/>
    </source>
</evidence>
<dbReference type="CDD" id="cd00112">
    <property type="entry name" value="LDLa"/>
    <property type="match status" value="1"/>
</dbReference>
<dbReference type="SMART" id="SM01361">
    <property type="entry name" value="A2M_recep"/>
    <property type="match status" value="1"/>
</dbReference>
<name>A0AAE1PAJ7_9EUCA</name>
<evidence type="ECO:0000313" key="7">
    <source>
        <dbReference type="EMBL" id="KAK4304873.1"/>
    </source>
</evidence>
<comment type="caution">
    <text evidence="2">Lacks conserved residue(s) required for the propagation of feature annotation.</text>
</comment>
<dbReference type="SUPFAM" id="SSF57424">
    <property type="entry name" value="LDL receptor-like module"/>
    <property type="match status" value="1"/>
</dbReference>
<feature type="domain" description="Alpha-2-macroglobulin" evidence="5">
    <location>
        <begin position="872"/>
        <end position="963"/>
    </location>
</feature>
<organism evidence="7 8">
    <name type="scientific">Petrolisthes manimaculis</name>
    <dbReference type="NCBI Taxonomy" id="1843537"/>
    <lineage>
        <taxon>Eukaryota</taxon>
        <taxon>Metazoa</taxon>
        <taxon>Ecdysozoa</taxon>
        <taxon>Arthropoda</taxon>
        <taxon>Crustacea</taxon>
        <taxon>Multicrustacea</taxon>
        <taxon>Malacostraca</taxon>
        <taxon>Eumalacostraca</taxon>
        <taxon>Eucarida</taxon>
        <taxon>Decapoda</taxon>
        <taxon>Pleocyemata</taxon>
        <taxon>Anomura</taxon>
        <taxon>Galatheoidea</taxon>
        <taxon>Porcellanidae</taxon>
        <taxon>Petrolisthes</taxon>
    </lineage>
</organism>
<dbReference type="Gene3D" id="4.10.400.10">
    <property type="entry name" value="Low-density Lipoprotein Receptor"/>
    <property type="match status" value="1"/>
</dbReference>
<gene>
    <name evidence="7" type="ORF">Pmani_023181</name>
</gene>
<dbReference type="InterPro" id="IPR001599">
    <property type="entry name" value="Macroglobln_a2"/>
</dbReference>
<dbReference type="InterPro" id="IPR008930">
    <property type="entry name" value="Terpenoid_cyclase/PrenylTrfase"/>
</dbReference>
<dbReference type="Gene3D" id="2.60.40.10">
    <property type="entry name" value="Immunoglobulins"/>
    <property type="match status" value="1"/>
</dbReference>
<dbReference type="Pfam" id="PF07677">
    <property type="entry name" value="A2M_recep"/>
    <property type="match status" value="1"/>
</dbReference>
<feature type="disulfide bond" evidence="2">
    <location>
        <begin position="816"/>
        <end position="834"/>
    </location>
</feature>
<dbReference type="InterPro" id="IPR011625">
    <property type="entry name" value="A2M_N_BRD"/>
</dbReference>